<dbReference type="GO" id="GO:0008270">
    <property type="term" value="F:zinc ion binding"/>
    <property type="evidence" value="ECO:0007669"/>
    <property type="project" value="InterPro"/>
</dbReference>
<evidence type="ECO:0000313" key="11">
    <source>
        <dbReference type="Proteomes" id="UP001377567"/>
    </source>
</evidence>
<accession>A0AAV5RW74</accession>
<dbReference type="Proteomes" id="UP001377567">
    <property type="component" value="Unassembled WGS sequence"/>
</dbReference>
<proteinExistence type="predicted"/>
<feature type="compositionally biased region" description="Low complexity" evidence="8">
    <location>
        <begin position="204"/>
        <end position="222"/>
    </location>
</feature>
<dbReference type="PANTHER" id="PTHR31845:SF21">
    <property type="entry name" value="REGULATORY PROTEIN LEU3"/>
    <property type="match status" value="1"/>
</dbReference>
<dbReference type="PROSITE" id="PS50048">
    <property type="entry name" value="ZN2_CY6_FUNGAL_2"/>
    <property type="match status" value="1"/>
</dbReference>
<dbReference type="AlphaFoldDB" id="A0AAV5RW74"/>
<dbReference type="Pfam" id="PF00172">
    <property type="entry name" value="Zn_clus"/>
    <property type="match status" value="1"/>
</dbReference>
<keyword evidence="4" id="KW-0805">Transcription regulation</keyword>
<evidence type="ECO:0000256" key="3">
    <source>
        <dbReference type="ARBA" id="ARBA00022833"/>
    </source>
</evidence>
<feature type="compositionally biased region" description="Polar residues" evidence="8">
    <location>
        <begin position="189"/>
        <end position="203"/>
    </location>
</feature>
<feature type="region of interest" description="Disordered" evidence="8">
    <location>
        <begin position="1"/>
        <end position="61"/>
    </location>
</feature>
<feature type="region of interest" description="Disordered" evidence="8">
    <location>
        <begin position="833"/>
        <end position="879"/>
    </location>
</feature>
<dbReference type="CDD" id="cd12148">
    <property type="entry name" value="fungal_TF_MHR"/>
    <property type="match status" value="1"/>
</dbReference>
<comment type="subcellular location">
    <subcellularLocation>
        <location evidence="1">Nucleus</location>
    </subcellularLocation>
</comment>
<evidence type="ECO:0000256" key="4">
    <source>
        <dbReference type="ARBA" id="ARBA00023015"/>
    </source>
</evidence>
<evidence type="ECO:0000313" key="10">
    <source>
        <dbReference type="EMBL" id="GMM55681.1"/>
    </source>
</evidence>
<evidence type="ECO:0000256" key="1">
    <source>
        <dbReference type="ARBA" id="ARBA00004123"/>
    </source>
</evidence>
<dbReference type="InterPro" id="IPR036864">
    <property type="entry name" value="Zn2-C6_fun-type_DNA-bd_sf"/>
</dbReference>
<feature type="region of interest" description="Disordered" evidence="8">
    <location>
        <begin position="770"/>
        <end position="804"/>
    </location>
</feature>
<gene>
    <name evidence="10" type="ORF">DAKH74_022970</name>
</gene>
<reference evidence="10 11" key="1">
    <citation type="journal article" date="2023" name="Elife">
        <title>Identification of key yeast species and microbe-microbe interactions impacting larval growth of Drosophila in the wild.</title>
        <authorList>
            <person name="Mure A."/>
            <person name="Sugiura Y."/>
            <person name="Maeda R."/>
            <person name="Honda K."/>
            <person name="Sakurai N."/>
            <person name="Takahashi Y."/>
            <person name="Watada M."/>
            <person name="Katoh T."/>
            <person name="Gotoh A."/>
            <person name="Gotoh Y."/>
            <person name="Taniguchi I."/>
            <person name="Nakamura K."/>
            <person name="Hayashi T."/>
            <person name="Katayama T."/>
            <person name="Uemura T."/>
            <person name="Hattori Y."/>
        </authorList>
    </citation>
    <scope>NUCLEOTIDE SEQUENCE [LARGE SCALE GENOMIC DNA]</scope>
    <source>
        <strain evidence="10 11">KH-74</strain>
    </source>
</reference>
<dbReference type="EMBL" id="BTGD01000005">
    <property type="protein sequence ID" value="GMM55681.1"/>
    <property type="molecule type" value="Genomic_DNA"/>
</dbReference>
<keyword evidence="7" id="KW-0539">Nucleus</keyword>
<dbReference type="GO" id="GO:0000976">
    <property type="term" value="F:transcription cis-regulatory region binding"/>
    <property type="evidence" value="ECO:0007669"/>
    <property type="project" value="TreeGrafter"/>
</dbReference>
<dbReference type="SMART" id="SM00066">
    <property type="entry name" value="GAL4"/>
    <property type="match status" value="1"/>
</dbReference>
<dbReference type="InterPro" id="IPR051089">
    <property type="entry name" value="prtT"/>
</dbReference>
<dbReference type="FunFam" id="4.10.240.10:FF:000003">
    <property type="entry name" value="C6 transcription factor (Leu3)"/>
    <property type="match status" value="1"/>
</dbReference>
<dbReference type="PANTHER" id="PTHR31845">
    <property type="entry name" value="FINGER DOMAIN PROTEIN, PUTATIVE-RELATED"/>
    <property type="match status" value="1"/>
</dbReference>
<dbReference type="Gene3D" id="4.10.240.10">
    <property type="entry name" value="Zn(2)-C6 fungal-type DNA-binding domain"/>
    <property type="match status" value="1"/>
</dbReference>
<feature type="compositionally biased region" description="Basic and acidic residues" evidence="8">
    <location>
        <begin position="223"/>
        <end position="235"/>
    </location>
</feature>
<feature type="region of interest" description="Disordered" evidence="8">
    <location>
        <begin position="173"/>
        <end position="235"/>
    </location>
</feature>
<protein>
    <submittedName>
        <fullName evidence="10">Leucine-responsive transcriptional regulator</fullName>
    </submittedName>
</protein>
<dbReference type="GO" id="GO:0005634">
    <property type="term" value="C:nucleus"/>
    <property type="evidence" value="ECO:0007669"/>
    <property type="project" value="UniProtKB-SubCell"/>
</dbReference>
<keyword evidence="5" id="KW-0238">DNA-binding</keyword>
<name>A0AAV5RW74_MAUHU</name>
<comment type="caution">
    <text evidence="10">The sequence shown here is derived from an EMBL/GenBank/DDBJ whole genome shotgun (WGS) entry which is preliminary data.</text>
</comment>
<keyword evidence="3" id="KW-0862">Zinc</keyword>
<dbReference type="CDD" id="cd00067">
    <property type="entry name" value="GAL4"/>
    <property type="match status" value="1"/>
</dbReference>
<dbReference type="GO" id="GO:0000981">
    <property type="term" value="F:DNA-binding transcription factor activity, RNA polymerase II-specific"/>
    <property type="evidence" value="ECO:0007669"/>
    <property type="project" value="InterPro"/>
</dbReference>
<evidence type="ECO:0000259" key="9">
    <source>
        <dbReference type="PROSITE" id="PS50048"/>
    </source>
</evidence>
<keyword evidence="11" id="KW-1185">Reference proteome</keyword>
<feature type="domain" description="Zn(2)-C6 fungal-type" evidence="9">
    <location>
        <begin position="85"/>
        <end position="118"/>
    </location>
</feature>
<dbReference type="SUPFAM" id="SSF57701">
    <property type="entry name" value="Zn2/Cys6 DNA-binding domain"/>
    <property type="match status" value="1"/>
</dbReference>
<feature type="compositionally biased region" description="Polar residues" evidence="8">
    <location>
        <begin position="38"/>
        <end position="61"/>
    </location>
</feature>
<organism evidence="10 11">
    <name type="scientific">Maudiozyma humilis</name>
    <name type="common">Sour dough yeast</name>
    <name type="synonym">Kazachstania humilis</name>
    <dbReference type="NCBI Taxonomy" id="51915"/>
    <lineage>
        <taxon>Eukaryota</taxon>
        <taxon>Fungi</taxon>
        <taxon>Dikarya</taxon>
        <taxon>Ascomycota</taxon>
        <taxon>Saccharomycotina</taxon>
        <taxon>Saccharomycetes</taxon>
        <taxon>Saccharomycetales</taxon>
        <taxon>Saccharomycetaceae</taxon>
        <taxon>Maudiozyma</taxon>
    </lineage>
</organism>
<evidence type="ECO:0000256" key="5">
    <source>
        <dbReference type="ARBA" id="ARBA00023125"/>
    </source>
</evidence>
<dbReference type="PROSITE" id="PS00463">
    <property type="entry name" value="ZN2_CY6_FUNGAL_1"/>
    <property type="match status" value="1"/>
</dbReference>
<evidence type="ECO:0000256" key="6">
    <source>
        <dbReference type="ARBA" id="ARBA00023163"/>
    </source>
</evidence>
<keyword evidence="6" id="KW-0804">Transcription</keyword>
<dbReference type="GO" id="GO:0001216">
    <property type="term" value="F:DNA-binding transcription activator activity"/>
    <property type="evidence" value="ECO:0007669"/>
    <property type="project" value="UniProtKB-ARBA"/>
</dbReference>
<keyword evidence="2" id="KW-0479">Metal-binding</keyword>
<evidence type="ECO:0000256" key="7">
    <source>
        <dbReference type="ARBA" id="ARBA00023242"/>
    </source>
</evidence>
<evidence type="ECO:0000256" key="8">
    <source>
        <dbReference type="SAM" id="MobiDB-lite"/>
    </source>
</evidence>
<evidence type="ECO:0000256" key="2">
    <source>
        <dbReference type="ARBA" id="ARBA00022723"/>
    </source>
</evidence>
<dbReference type="InterPro" id="IPR001138">
    <property type="entry name" value="Zn2Cys6_DnaBD"/>
</dbReference>
<sequence>MADPGDYMQKQTQILEQDRADEASAIPLDQENHDGEVMSSQDASPAGSLSRSASNSEMAGTTVGSALQAQAAQAAHNTAKKRKFACVECRQQKSKCDAHDRAPLPCTKCEKKGVPCVLKRDFRRTYKRAKNEAIEKRFKELTKTLTNLSSEEILRRIEREQQALLDNRNFTKDKVHHRRGKSIGPNGMPVNTASPGGTTFSPLSTVSYSSSDNNTSGNSNSHGNHDAHQRQREQMLRSSAYGNGSTASNSVNNQSGYVTCTSFSDGMTAEELECTPKSLGDIYMSSGDIAELFQEFALKYHQFLPVVNLRKGAESIYALSPCLFWVILLIGLRRRQNSSDLTKRLTILVKATLAEITISPIIRYTPSESDEPILNVASVYSVQAFLLYTFWPPLTSSLSADTSWNTIGTALFQAIRVGLNTADFSKEYANENSELIAEQKRTWICCNIVSQFIASSFGFPAYVSFDHLVMTSFKNGHSASVISDNYSSGSPNSTGAAAAAQANSHSQCAELTQMTQIAYFEHQMVNTMNSNPSNKLGMVNNIEKLPLLNILNQQLSELEINLESKHYMDNIRKFLLLVAKVHLLTYYFIDSDASNPFGGVSFETKCGLVKVYDAAINLLTHAYQMYESDPMLVKYFPGVFILNIWQTACVISKLVNSSLSESIDVERGKVAYQNAITLTYRASVVKHDMSYRSSGIMRSVWSLFSNMYEEWKEEAHEDHDQRSTPEFNLDITVKSRMSVSVFFDCLYILKEKCGMAKLAREKRQLADGVTVANNDSNGSAEDEEEDVEGGVNDQTQGNGIKSIEHPERRARRIIETIPLDPNPINAATIKSARDDLSSTATSPVLSEEQRNRLRTQSFRNQSGTPSLTGTPAMQGGAQHHPLTASNLIERDNVTFNGNTANGNSAPVAISTVQQLTEDRLNPLANEINELPLDESNIKLSYGGDNATGDNAHIDANGNVQVPAESTSTNSKGSPNSIMANWDNWRSDMVFKDVDFLMNEFAFNPT</sequence>
<feature type="compositionally biased region" description="Polar residues" evidence="8">
    <location>
        <begin position="854"/>
        <end position="871"/>
    </location>
</feature>